<accession>A0ACB9ZFY1</accession>
<proteinExistence type="predicted"/>
<organism evidence="1 2">
    <name type="scientific">Hypoxylon rubiginosum</name>
    <dbReference type="NCBI Taxonomy" id="110542"/>
    <lineage>
        <taxon>Eukaryota</taxon>
        <taxon>Fungi</taxon>
        <taxon>Dikarya</taxon>
        <taxon>Ascomycota</taxon>
        <taxon>Pezizomycotina</taxon>
        <taxon>Sordariomycetes</taxon>
        <taxon>Xylariomycetidae</taxon>
        <taxon>Xylariales</taxon>
        <taxon>Hypoxylaceae</taxon>
        <taxon>Hypoxylon</taxon>
    </lineage>
</organism>
<protein>
    <submittedName>
        <fullName evidence="1">SNF2 family N-terminal domain-containing protein</fullName>
    </submittedName>
</protein>
<dbReference type="EMBL" id="MU393424">
    <property type="protein sequence ID" value="KAI4870379.1"/>
    <property type="molecule type" value="Genomic_DNA"/>
</dbReference>
<dbReference type="Proteomes" id="UP001497700">
    <property type="component" value="Unassembled WGS sequence"/>
</dbReference>
<comment type="caution">
    <text evidence="1">The sequence shown here is derived from an EMBL/GenBank/DDBJ whole genome shotgun (WGS) entry which is preliminary data.</text>
</comment>
<sequence length="1140" mass="127217">MDTAWLDTHIPAGCIKIQTDVNQQSLFEPCNASHSQSWKFFTSPKHIFPSQDSLPATVQEALLELPVLKPFLCLWQRRWIQMSFNQVASPDGTAGIRVYILPHDVDRSFVNPTGELIKATLLLVSQLERSSGYWNGCIEDTQSDSTLSGQGESLTEDDTLLSIFNNVPSPDPQPELEANLDTRDGMQCLLESRVPGLITKLYPYQGRSAALMFQREENPSMIIDPRYKTALDQEGKPWYFDDVSGEILRSAKYYDRVRGGILAEEMGTGKTLICLALILCTQHEPAKVPEPFVAMVPPRKKMASLVDMAAAAANKHSIPWKPYFYAYANREYKNCVRALTAEKNQAYYEVSDPLVQPRKSRRTAPIPVTVKKVIPSSVTLVIAPSNLVKQWQTEINKHTTDLKVLTLVDKEEVPPIKELLDYDIILFSEIRLGSNAQQSDSVLEHIQFKRCIVDEGHKLGNGSKAYKSNVTRALDRFEIAARWVVTGTPSRGLYGVDQPSSTTNGTLKKSTEDRVRSILLQEKDDLQRIGNLAKKYLKVRPWANTNSEMGDRLADWNVYVMHPLQHGHGHNRKDCVKGTLNSIIIRHRRSDVSTLLPPVEEKIVLLDGSFQDKLSLNLFSMMIIFNSVQSQRTDMDYFFHERQRKNLIQLVRNLRQACFFGGVFYSVEDIKKALETAEGFLEKKEIPISAEDEDLLEQAISFGKLAVTNQLKDTSNMFHTMPLYLDSFPGGGGKSWSLDNKEVNGQPICTDSGMIQALQKYLNPCIDAPASLQLMIESGRLDQQGEAERSQSLAQASGRATTQSTEANVLAGNTPLGNDRHAKPKSGVLKEEVAASLAEGSPEIDSPEGLEGFGGIAKPLENTKIISTVSAKLSYLIDSIVKYQGEEQILVFYDNDNIAYYLAGVLEILQIEHLIYARAGLKADRRAQYVATFTHSPKFRVMLMDISQAAFGLDMRTASRIYFVSPVLNPQVEAQAIGRARRISQQKPVSVETLVLRNSIEEVIVNRRKEMTQAEHSKIKTVLDDRLLYQWILNAKIIPMSNEEDSIMQTAMLATPQFIFARGFGRQLHPDEGLITGSPETNGKANKSALSNGTARIPFKMAKGLKRLASANGDSRGGSNGAGAQDERPAKRRARVTFAD</sequence>
<gene>
    <name evidence="1" type="ORF">F4820DRAFT_403485</name>
</gene>
<evidence type="ECO:0000313" key="1">
    <source>
        <dbReference type="EMBL" id="KAI4870379.1"/>
    </source>
</evidence>
<name>A0ACB9ZFY1_9PEZI</name>
<evidence type="ECO:0000313" key="2">
    <source>
        <dbReference type="Proteomes" id="UP001497700"/>
    </source>
</evidence>
<reference evidence="1 2" key="1">
    <citation type="journal article" date="2022" name="New Phytol.">
        <title>Ecological generalism drives hyperdiversity of secondary metabolite gene clusters in xylarialean endophytes.</title>
        <authorList>
            <person name="Franco M.E.E."/>
            <person name="Wisecaver J.H."/>
            <person name="Arnold A.E."/>
            <person name="Ju Y.M."/>
            <person name="Slot J.C."/>
            <person name="Ahrendt S."/>
            <person name="Moore L.P."/>
            <person name="Eastman K.E."/>
            <person name="Scott K."/>
            <person name="Konkel Z."/>
            <person name="Mondo S.J."/>
            <person name="Kuo A."/>
            <person name="Hayes R.D."/>
            <person name="Haridas S."/>
            <person name="Andreopoulos B."/>
            <person name="Riley R."/>
            <person name="LaButti K."/>
            <person name="Pangilinan J."/>
            <person name="Lipzen A."/>
            <person name="Amirebrahimi M."/>
            <person name="Yan J."/>
            <person name="Adam C."/>
            <person name="Keymanesh K."/>
            <person name="Ng V."/>
            <person name="Louie K."/>
            <person name="Northen T."/>
            <person name="Drula E."/>
            <person name="Henrissat B."/>
            <person name="Hsieh H.M."/>
            <person name="Youens-Clark K."/>
            <person name="Lutzoni F."/>
            <person name="Miadlikowska J."/>
            <person name="Eastwood D.C."/>
            <person name="Hamelin R.C."/>
            <person name="Grigoriev I.V."/>
            <person name="U'Ren J.M."/>
        </authorList>
    </citation>
    <scope>NUCLEOTIDE SEQUENCE [LARGE SCALE GENOMIC DNA]</scope>
    <source>
        <strain evidence="1 2">CBS 119005</strain>
    </source>
</reference>
<keyword evidence="2" id="KW-1185">Reference proteome</keyword>